<protein>
    <recommendedName>
        <fullName evidence="3">SAP domain-containing protein</fullName>
    </recommendedName>
</protein>
<keyword evidence="5" id="KW-1185">Reference proteome</keyword>
<dbReference type="Pfam" id="PF02037">
    <property type="entry name" value="SAP"/>
    <property type="match status" value="1"/>
</dbReference>
<evidence type="ECO:0000313" key="5">
    <source>
        <dbReference type="Proteomes" id="UP000075809"/>
    </source>
</evidence>
<evidence type="ECO:0000313" key="4">
    <source>
        <dbReference type="EMBL" id="KYQ49220.1"/>
    </source>
</evidence>
<feature type="coiled-coil region" evidence="1">
    <location>
        <begin position="119"/>
        <end position="146"/>
    </location>
</feature>
<feature type="region of interest" description="Disordered" evidence="2">
    <location>
        <begin position="61"/>
        <end position="116"/>
    </location>
</feature>
<gene>
    <name evidence="4" type="ORF">ALC60_11726</name>
</gene>
<dbReference type="InterPro" id="IPR003034">
    <property type="entry name" value="SAP_dom"/>
</dbReference>
<dbReference type="InterPro" id="IPR036361">
    <property type="entry name" value="SAP_dom_sf"/>
</dbReference>
<dbReference type="SMART" id="SM00513">
    <property type="entry name" value="SAP"/>
    <property type="match status" value="1"/>
</dbReference>
<organism evidence="4 5">
    <name type="scientific">Mycetomoellerius zeteki</name>
    <dbReference type="NCBI Taxonomy" id="64791"/>
    <lineage>
        <taxon>Eukaryota</taxon>
        <taxon>Metazoa</taxon>
        <taxon>Ecdysozoa</taxon>
        <taxon>Arthropoda</taxon>
        <taxon>Hexapoda</taxon>
        <taxon>Insecta</taxon>
        <taxon>Pterygota</taxon>
        <taxon>Neoptera</taxon>
        <taxon>Endopterygota</taxon>
        <taxon>Hymenoptera</taxon>
        <taxon>Apocrita</taxon>
        <taxon>Aculeata</taxon>
        <taxon>Formicoidea</taxon>
        <taxon>Formicidae</taxon>
        <taxon>Myrmicinae</taxon>
        <taxon>Mycetomoellerius</taxon>
    </lineage>
</organism>
<proteinExistence type="predicted"/>
<sequence>MSDKRGTQDSTTTIARKPESFKVYELKKLLQERGLSTAGRKIDLINRLWIADPLGEWLSVSDNAEDEDTTMQNDGSDGGALLGEGSANQRNPTGKDNMDEQHGQAEVGKDGHFDEREETRALIRERELYRREKELAERELAVVRRELELLHVS</sequence>
<accession>A0A151WN30</accession>
<dbReference type="PROSITE" id="PS50800">
    <property type="entry name" value="SAP"/>
    <property type="match status" value="1"/>
</dbReference>
<dbReference type="AlphaFoldDB" id="A0A151WN30"/>
<keyword evidence="1" id="KW-0175">Coiled coil</keyword>
<dbReference type="SUPFAM" id="SSF68906">
    <property type="entry name" value="SAP domain"/>
    <property type="match status" value="1"/>
</dbReference>
<evidence type="ECO:0000259" key="3">
    <source>
        <dbReference type="PROSITE" id="PS50800"/>
    </source>
</evidence>
<dbReference type="Gene3D" id="1.10.720.30">
    <property type="entry name" value="SAP domain"/>
    <property type="match status" value="1"/>
</dbReference>
<dbReference type="EMBL" id="KQ982929">
    <property type="protein sequence ID" value="KYQ49220.1"/>
    <property type="molecule type" value="Genomic_DNA"/>
</dbReference>
<dbReference type="Proteomes" id="UP000075809">
    <property type="component" value="Unassembled WGS sequence"/>
</dbReference>
<feature type="compositionally biased region" description="Basic and acidic residues" evidence="2">
    <location>
        <begin position="96"/>
        <end position="116"/>
    </location>
</feature>
<evidence type="ECO:0000256" key="2">
    <source>
        <dbReference type="SAM" id="MobiDB-lite"/>
    </source>
</evidence>
<name>A0A151WN30_9HYME</name>
<feature type="domain" description="SAP" evidence="3">
    <location>
        <begin position="18"/>
        <end position="52"/>
    </location>
</feature>
<reference evidence="4 5" key="1">
    <citation type="submission" date="2015-09" db="EMBL/GenBank/DDBJ databases">
        <title>Trachymyrmex zeteki WGS genome.</title>
        <authorList>
            <person name="Nygaard S."/>
            <person name="Hu H."/>
            <person name="Boomsma J."/>
            <person name="Zhang G."/>
        </authorList>
    </citation>
    <scope>NUCLEOTIDE SEQUENCE [LARGE SCALE GENOMIC DNA]</scope>
    <source>
        <strain evidence="4">Tzet28-1</strain>
        <tissue evidence="4">Whole body</tissue>
    </source>
</reference>
<evidence type="ECO:0000256" key="1">
    <source>
        <dbReference type="SAM" id="Coils"/>
    </source>
</evidence>